<accession>A0A4Z1PMQ0</accession>
<feature type="region of interest" description="Disordered" evidence="1">
    <location>
        <begin position="97"/>
        <end position="133"/>
    </location>
</feature>
<evidence type="ECO:0000313" key="3">
    <source>
        <dbReference type="Proteomes" id="UP000298493"/>
    </source>
</evidence>
<reference evidence="2 3" key="1">
    <citation type="submission" date="2019-04" db="EMBL/GenBank/DDBJ databases">
        <title>High contiguity whole genome sequence and gene annotation resource for two Venturia nashicola isolates.</title>
        <authorList>
            <person name="Prokchorchik M."/>
            <person name="Won K."/>
            <person name="Lee Y."/>
            <person name="Choi E.D."/>
            <person name="Segonzac C."/>
            <person name="Sohn K.H."/>
        </authorList>
    </citation>
    <scope>NUCLEOTIDE SEQUENCE [LARGE SCALE GENOMIC DNA]</scope>
    <source>
        <strain evidence="2 3">PRI2</strain>
    </source>
</reference>
<proteinExistence type="predicted"/>
<comment type="caution">
    <text evidence="2">The sequence shown here is derived from an EMBL/GenBank/DDBJ whole genome shotgun (WGS) entry which is preliminary data.</text>
</comment>
<dbReference type="Proteomes" id="UP000298493">
    <property type="component" value="Unassembled WGS sequence"/>
</dbReference>
<protein>
    <submittedName>
        <fullName evidence="2">Uncharacterized protein</fullName>
    </submittedName>
</protein>
<gene>
    <name evidence="2" type="ORF">E6O75_ATG00071</name>
</gene>
<evidence type="ECO:0000256" key="1">
    <source>
        <dbReference type="SAM" id="MobiDB-lite"/>
    </source>
</evidence>
<evidence type="ECO:0000313" key="2">
    <source>
        <dbReference type="EMBL" id="TID27304.1"/>
    </source>
</evidence>
<organism evidence="2 3">
    <name type="scientific">Venturia nashicola</name>
    <dbReference type="NCBI Taxonomy" id="86259"/>
    <lineage>
        <taxon>Eukaryota</taxon>
        <taxon>Fungi</taxon>
        <taxon>Dikarya</taxon>
        <taxon>Ascomycota</taxon>
        <taxon>Pezizomycotina</taxon>
        <taxon>Dothideomycetes</taxon>
        <taxon>Pleosporomycetidae</taxon>
        <taxon>Venturiales</taxon>
        <taxon>Venturiaceae</taxon>
        <taxon>Venturia</taxon>
    </lineage>
</organism>
<dbReference type="EMBL" id="SNSC02000001">
    <property type="protein sequence ID" value="TID27304.1"/>
    <property type="molecule type" value="Genomic_DNA"/>
</dbReference>
<dbReference type="AlphaFoldDB" id="A0A4Z1PMQ0"/>
<keyword evidence="3" id="KW-1185">Reference proteome</keyword>
<sequence length="188" mass="20724">MCKHRQYPDYYFHRKFPYSQLLRLHGHKPWTVAGHLPVWESTCPLEMVQHFPLNGETLTAGKIGAYCRQDRSGKIGAWICATPPGCAPRCLDVRHTTTPPPPPPSLYPGASVAQRDGSDLDDQSQSTTRRNAALSKSDCGHATASAWCSQSSSTRCFVCLHSNTSMKALEASLHANLALAQDMHIFFG</sequence>
<name>A0A4Z1PMQ0_9PEZI</name>